<dbReference type="InterPro" id="IPR029063">
    <property type="entry name" value="SAM-dependent_MTases_sf"/>
</dbReference>
<sequence>MFPFTTVLLILAVSLLCLYTLHKVRLIHLLLHDIKDQSLHGPDQLFRQVEALHNLQLELRLDKSLPATRGWAASPDFLLEVARNVLAAKPRKVLECGSGASTVVLARCLQLNGGGKLWSLEHDAAYAEQTRQQLARHGLSDWAEVLHAPLHDGVTGIDGWPWYQHDILSSKEAIDMLVIDGPPQAVHQLARYPAGPVLFERLRLGGKIFLDDAARPDEQQTLQRWKSEFPQFEHATRVCEKGCAVLTRCL</sequence>
<dbReference type="Pfam" id="PF13578">
    <property type="entry name" value="Methyltransf_24"/>
    <property type="match status" value="1"/>
</dbReference>
<reference evidence="1 2" key="1">
    <citation type="journal article" date="2015" name="Genome Announc.">
        <title>Genome Sequence of Mushroom Soft-Rot Pathogen Janthinobacterium agaricidamnosum.</title>
        <authorList>
            <person name="Graupner K."/>
            <person name="Lackner G."/>
            <person name="Hertweck C."/>
        </authorList>
    </citation>
    <scope>NUCLEOTIDE SEQUENCE [LARGE SCALE GENOMIC DNA]</scope>
    <source>
        <strain evidence="2">NBRC 102515 / DSM 9628</strain>
    </source>
</reference>
<dbReference type="STRING" id="1349767.GJA_2646"/>
<dbReference type="Gene3D" id="3.40.50.150">
    <property type="entry name" value="Vaccinia Virus protein VP39"/>
    <property type="match status" value="1"/>
</dbReference>
<dbReference type="HOGENOM" id="CLU_080929_0_0_4"/>
<dbReference type="EMBL" id="HG322949">
    <property type="protein sequence ID" value="CDG83277.1"/>
    <property type="molecule type" value="Genomic_DNA"/>
</dbReference>
<dbReference type="OrthoDB" id="823440at2"/>
<organism evidence="1 2">
    <name type="scientific">Janthinobacterium agaricidamnosum NBRC 102515 = DSM 9628</name>
    <dbReference type="NCBI Taxonomy" id="1349767"/>
    <lineage>
        <taxon>Bacteria</taxon>
        <taxon>Pseudomonadati</taxon>
        <taxon>Pseudomonadota</taxon>
        <taxon>Betaproteobacteria</taxon>
        <taxon>Burkholderiales</taxon>
        <taxon>Oxalobacteraceae</taxon>
        <taxon>Janthinobacterium</taxon>
    </lineage>
</organism>
<name>W0V7N2_9BURK</name>
<dbReference type="AlphaFoldDB" id="W0V7N2"/>
<keyword evidence="2" id="KW-1185">Reference proteome</keyword>
<proteinExistence type="predicted"/>
<dbReference type="eggNOG" id="COG4122">
    <property type="taxonomic scope" value="Bacteria"/>
</dbReference>
<evidence type="ECO:0008006" key="3">
    <source>
        <dbReference type="Google" id="ProtNLM"/>
    </source>
</evidence>
<dbReference type="PATRIC" id="fig|1349767.4.peg.4375"/>
<gene>
    <name evidence="1" type="ORF">GJA_2646</name>
</gene>
<dbReference type="KEGG" id="jag:GJA_2646"/>
<evidence type="ECO:0000313" key="2">
    <source>
        <dbReference type="Proteomes" id="UP000027604"/>
    </source>
</evidence>
<protein>
    <recommendedName>
        <fullName evidence="3">Class I SAM-dependent methyltransferase</fullName>
    </recommendedName>
</protein>
<evidence type="ECO:0000313" key="1">
    <source>
        <dbReference type="EMBL" id="CDG83277.1"/>
    </source>
</evidence>
<accession>W0V7N2</accession>
<dbReference type="SUPFAM" id="SSF53335">
    <property type="entry name" value="S-adenosyl-L-methionine-dependent methyltransferases"/>
    <property type="match status" value="1"/>
</dbReference>
<dbReference type="RefSeq" id="WP_038492629.1">
    <property type="nucleotide sequence ID" value="NZ_BCTH01000040.1"/>
</dbReference>
<dbReference type="Proteomes" id="UP000027604">
    <property type="component" value="Chromosome I"/>
</dbReference>